<name>A0A6A7W7Z3_9BACT</name>
<gene>
    <name evidence="2" type="ORF">F7D20_01125</name>
</gene>
<keyword evidence="1" id="KW-0732">Signal</keyword>
<feature type="signal peptide" evidence="1">
    <location>
        <begin position="1"/>
        <end position="20"/>
    </location>
</feature>
<feature type="chain" id="PRO_5025410935" description="Lipocalin-like domain-containing protein" evidence="1">
    <location>
        <begin position="21"/>
        <end position="466"/>
    </location>
</feature>
<dbReference type="Proteomes" id="UP000384372">
    <property type="component" value="Unassembled WGS sequence"/>
</dbReference>
<sequence length="466" mass="50929">MKKYIATAALCLATVLPTFAQTRRVMTVHQKDGTTKVYKVNSIENVTFTDEALATLRNQWAYNDDVKDLSKVTKLDANGSYVFALYGSDSDTKPVFELTIPQSLMGHEITLGSDNAQDVKVAYNGETPKLTGTLQAKFDKSKKNVTITLEAETADYSDLRCKWTNSAFTQIYTATNSIKTTNVNDVKTYNVASALVLNPATVGAATTFAFGDVEATTADGLLAGKIGVAVSISASKLYNGTIDLATDADSYTLKYIDYATRVTYEKVKAGTITTAKDKDGKLYIKINATFDDNRTIELEYYGATTSVESLDGMTPAVVSNSYKLYNPDGSILINQDICKVLLKQKSNIYTFYLYGGKFSSKFSSEKVTLQVDEKFINAGTINLAELKDGDNFQVKYSDVQLYSPDAKYGGFNNTPDNGTLSIKKDAAGNYEISLDVVNTYTNKNTPNGAGNKERLVFNYNGAVEAY</sequence>
<proteinExistence type="predicted"/>
<evidence type="ECO:0000256" key="1">
    <source>
        <dbReference type="SAM" id="SignalP"/>
    </source>
</evidence>
<evidence type="ECO:0000313" key="3">
    <source>
        <dbReference type="Proteomes" id="UP000384372"/>
    </source>
</evidence>
<keyword evidence="3" id="KW-1185">Reference proteome</keyword>
<reference evidence="2 3" key="1">
    <citation type="submission" date="2019-09" db="EMBL/GenBank/DDBJ databases">
        <title>Distinct polysaccharide growth profiles of human intestinal Prevotella copri isolates.</title>
        <authorList>
            <person name="Fehlner-Peach H."/>
            <person name="Magnabosco C."/>
            <person name="Raghavan V."/>
            <person name="Scher J.U."/>
            <person name="Tett A."/>
            <person name="Cox L.M."/>
            <person name="Gottsegen C."/>
            <person name="Watters A."/>
            <person name="Wiltshire- Gordon J.D."/>
            <person name="Segata N."/>
            <person name="Bonneau R."/>
            <person name="Littman D.R."/>
        </authorList>
    </citation>
    <scope>NUCLEOTIDE SEQUENCE [LARGE SCALE GENOMIC DNA]</scope>
    <source>
        <strain evidence="3">iAQ1173</strain>
    </source>
</reference>
<accession>A0A6A7W7Z3</accession>
<protein>
    <recommendedName>
        <fullName evidence="4">Lipocalin-like domain-containing protein</fullName>
    </recommendedName>
</protein>
<dbReference type="RefSeq" id="WP_158462422.1">
    <property type="nucleotide sequence ID" value="NZ_VZAD01000013.1"/>
</dbReference>
<dbReference type="AlphaFoldDB" id="A0A6A7W7Z3"/>
<evidence type="ECO:0000313" key="2">
    <source>
        <dbReference type="EMBL" id="MQP10590.1"/>
    </source>
</evidence>
<comment type="caution">
    <text evidence="2">The sequence shown here is derived from an EMBL/GenBank/DDBJ whole genome shotgun (WGS) entry which is preliminary data.</text>
</comment>
<evidence type="ECO:0008006" key="4">
    <source>
        <dbReference type="Google" id="ProtNLM"/>
    </source>
</evidence>
<organism evidence="2 3">
    <name type="scientific">Segatella copri</name>
    <dbReference type="NCBI Taxonomy" id="165179"/>
    <lineage>
        <taxon>Bacteria</taxon>
        <taxon>Pseudomonadati</taxon>
        <taxon>Bacteroidota</taxon>
        <taxon>Bacteroidia</taxon>
        <taxon>Bacteroidales</taxon>
        <taxon>Prevotellaceae</taxon>
        <taxon>Segatella</taxon>
    </lineage>
</organism>
<dbReference type="EMBL" id="VZAD01000013">
    <property type="protein sequence ID" value="MQP10590.1"/>
    <property type="molecule type" value="Genomic_DNA"/>
</dbReference>
<dbReference type="OrthoDB" id="1086378at2"/>